<dbReference type="RefSeq" id="WP_387893940.1">
    <property type="nucleotide sequence ID" value="NZ_JBIAPK010000001.1"/>
</dbReference>
<gene>
    <name evidence="1" type="ORF">ACFYWW_04580</name>
</gene>
<dbReference type="EMBL" id="JBIAPK010000001">
    <property type="protein sequence ID" value="MFF3338004.1"/>
    <property type="molecule type" value="Genomic_DNA"/>
</dbReference>
<sequence>MTSEELRKRAVSLLTRQPEYELNDKYVAQAAVWAQLATAAAIEENAKGVTTDGE</sequence>
<evidence type="ECO:0000313" key="1">
    <source>
        <dbReference type="EMBL" id="MFF3338004.1"/>
    </source>
</evidence>
<organism evidence="1 2">
    <name type="scientific">Streptomyces flavidovirens</name>
    <dbReference type="NCBI Taxonomy" id="67298"/>
    <lineage>
        <taxon>Bacteria</taxon>
        <taxon>Bacillati</taxon>
        <taxon>Actinomycetota</taxon>
        <taxon>Actinomycetes</taxon>
        <taxon>Kitasatosporales</taxon>
        <taxon>Streptomycetaceae</taxon>
        <taxon>Streptomyces</taxon>
    </lineage>
</organism>
<evidence type="ECO:0000313" key="2">
    <source>
        <dbReference type="Proteomes" id="UP001601976"/>
    </source>
</evidence>
<protein>
    <submittedName>
        <fullName evidence="1">Uncharacterized protein</fullName>
    </submittedName>
</protein>
<comment type="caution">
    <text evidence="1">The sequence shown here is derived from an EMBL/GenBank/DDBJ whole genome shotgun (WGS) entry which is preliminary data.</text>
</comment>
<dbReference type="Proteomes" id="UP001601976">
    <property type="component" value="Unassembled WGS sequence"/>
</dbReference>
<accession>A0ABW6R923</accession>
<keyword evidence="2" id="KW-1185">Reference proteome</keyword>
<reference evidence="1 2" key="1">
    <citation type="submission" date="2024-10" db="EMBL/GenBank/DDBJ databases">
        <title>The Natural Products Discovery Center: Release of the First 8490 Sequenced Strains for Exploring Actinobacteria Biosynthetic Diversity.</title>
        <authorList>
            <person name="Kalkreuter E."/>
            <person name="Kautsar S.A."/>
            <person name="Yang D."/>
            <person name="Bader C.D."/>
            <person name="Teijaro C.N."/>
            <person name="Fluegel L."/>
            <person name="Davis C.M."/>
            <person name="Simpson J.R."/>
            <person name="Lauterbach L."/>
            <person name="Steele A.D."/>
            <person name="Gui C."/>
            <person name="Meng S."/>
            <person name="Li G."/>
            <person name="Viehrig K."/>
            <person name="Ye F."/>
            <person name="Su P."/>
            <person name="Kiefer A.F."/>
            <person name="Nichols A."/>
            <person name="Cepeda A.J."/>
            <person name="Yan W."/>
            <person name="Fan B."/>
            <person name="Jiang Y."/>
            <person name="Adhikari A."/>
            <person name="Zheng C.-J."/>
            <person name="Schuster L."/>
            <person name="Cowan T.M."/>
            <person name="Smanski M.J."/>
            <person name="Chevrette M.G."/>
            <person name="De Carvalho L.P.S."/>
            <person name="Shen B."/>
        </authorList>
    </citation>
    <scope>NUCLEOTIDE SEQUENCE [LARGE SCALE GENOMIC DNA]</scope>
    <source>
        <strain evidence="1 2">NPDC003029</strain>
    </source>
</reference>
<name>A0ABW6R923_9ACTN</name>
<proteinExistence type="predicted"/>